<dbReference type="Pfam" id="PF00106">
    <property type="entry name" value="adh_short"/>
    <property type="match status" value="1"/>
</dbReference>
<evidence type="ECO:0000313" key="4">
    <source>
        <dbReference type="EMBL" id="TVY36170.1"/>
    </source>
</evidence>
<accession>A0A8H8RIM6</accession>
<reference evidence="4 5" key="1">
    <citation type="submission" date="2018-05" db="EMBL/GenBank/DDBJ databases">
        <title>Genome sequencing and assembly of the regulated plant pathogen Lachnellula willkommii and related sister species for the development of diagnostic species identification markers.</title>
        <authorList>
            <person name="Giroux E."/>
            <person name="Bilodeau G."/>
        </authorList>
    </citation>
    <scope>NUCLEOTIDE SEQUENCE [LARGE SCALE GENOMIC DNA]</scope>
    <source>
        <strain evidence="4 5">CBS 197.66</strain>
    </source>
</reference>
<dbReference type="InterPro" id="IPR002347">
    <property type="entry name" value="SDR_fam"/>
</dbReference>
<protein>
    <submittedName>
        <fullName evidence="4">Putative oxidoreductase</fullName>
    </submittedName>
</protein>
<comment type="caution">
    <text evidence="4">The sequence shown here is derived from an EMBL/GenBank/DDBJ whole genome shotgun (WGS) entry which is preliminary data.</text>
</comment>
<dbReference type="PANTHER" id="PTHR24320">
    <property type="entry name" value="RETINOL DEHYDROGENASE"/>
    <property type="match status" value="1"/>
</dbReference>
<keyword evidence="5" id="KW-1185">Reference proteome</keyword>
<keyword evidence="2" id="KW-0521">NADP</keyword>
<proteinExistence type="inferred from homology"/>
<dbReference type="Gene3D" id="3.40.50.720">
    <property type="entry name" value="NAD(P)-binding Rossmann-like Domain"/>
    <property type="match status" value="1"/>
</dbReference>
<evidence type="ECO:0000256" key="1">
    <source>
        <dbReference type="ARBA" id="ARBA00006484"/>
    </source>
</evidence>
<organism evidence="4 5">
    <name type="scientific">Lachnellula subtilissima</name>
    <dbReference type="NCBI Taxonomy" id="602034"/>
    <lineage>
        <taxon>Eukaryota</taxon>
        <taxon>Fungi</taxon>
        <taxon>Dikarya</taxon>
        <taxon>Ascomycota</taxon>
        <taxon>Pezizomycotina</taxon>
        <taxon>Leotiomycetes</taxon>
        <taxon>Helotiales</taxon>
        <taxon>Lachnaceae</taxon>
        <taxon>Lachnellula</taxon>
    </lineage>
</organism>
<gene>
    <name evidence="4" type="ORF">LSUB1_G007554</name>
</gene>
<comment type="similarity">
    <text evidence="1">Belongs to the short-chain dehydrogenases/reductases (SDR) family.</text>
</comment>
<dbReference type="SUPFAM" id="SSF51735">
    <property type="entry name" value="NAD(P)-binding Rossmann-fold domains"/>
    <property type="match status" value="1"/>
</dbReference>
<sequence length="326" mass="35906">MPFKDIWQQYFPSGSPPFTEEDLEPGSHVGKVFIITGANSGIGKELTRFLYPTGATIYLAGRSQERISKAILEIESTASTSGTRGILKSLHGLDLSDLRTVKPAFECFALQEKALHIIWNNAATFCEPGTSTVQGLEGHIGVNAVGPFLFTTLLVPFLQAGAKESGQPSRIIWTGSVHIEVGSPLGGIDFANLDSVKTISTFTDYGVSKCANLFLAHEAAARWGDQNILSVCHNPGNLYTSIFDGKHHWLFVLILRTFLLYDAKYGAYTMMFSGFSEKITQAQNGCYVWPFGIIKPCARADIYKAIDEGKAKQFWEWCEEKAKPFV</sequence>
<dbReference type="PANTHER" id="PTHR24320:SF236">
    <property type="entry name" value="SHORT-CHAIN DEHYDROGENASE-RELATED"/>
    <property type="match status" value="1"/>
</dbReference>
<evidence type="ECO:0000256" key="2">
    <source>
        <dbReference type="ARBA" id="ARBA00022857"/>
    </source>
</evidence>
<dbReference type="PRINTS" id="PR00081">
    <property type="entry name" value="GDHRDH"/>
</dbReference>
<dbReference type="Proteomes" id="UP000462212">
    <property type="component" value="Unassembled WGS sequence"/>
</dbReference>
<dbReference type="OrthoDB" id="191139at2759"/>
<keyword evidence="3" id="KW-0560">Oxidoreductase</keyword>
<name>A0A8H8RIM6_9HELO</name>
<dbReference type="GO" id="GO:0016491">
    <property type="term" value="F:oxidoreductase activity"/>
    <property type="evidence" value="ECO:0007669"/>
    <property type="project" value="UniProtKB-KW"/>
</dbReference>
<dbReference type="EMBL" id="QGMJ01000452">
    <property type="protein sequence ID" value="TVY36170.1"/>
    <property type="molecule type" value="Genomic_DNA"/>
</dbReference>
<dbReference type="AlphaFoldDB" id="A0A8H8RIM6"/>
<evidence type="ECO:0000313" key="5">
    <source>
        <dbReference type="Proteomes" id="UP000462212"/>
    </source>
</evidence>
<dbReference type="InterPro" id="IPR036291">
    <property type="entry name" value="NAD(P)-bd_dom_sf"/>
</dbReference>
<evidence type="ECO:0000256" key="3">
    <source>
        <dbReference type="ARBA" id="ARBA00023002"/>
    </source>
</evidence>